<dbReference type="Gene3D" id="3.10.450.50">
    <property type="match status" value="1"/>
</dbReference>
<accession>A0A100XG67</accession>
<dbReference type="OMA" id="RVCIVIK"/>
<dbReference type="Pfam" id="PF12680">
    <property type="entry name" value="SnoaL_2"/>
    <property type="match status" value="1"/>
</dbReference>
<dbReference type="STRING" id="1797.RMCT_3038"/>
<reference evidence="3" key="2">
    <citation type="submission" date="2016-02" db="EMBL/GenBank/DDBJ databases">
        <title>Draft genome sequence of five rapidly growing Mycobacterium species.</title>
        <authorList>
            <person name="Katahira K."/>
            <person name="Gotou Y."/>
            <person name="Iida K."/>
            <person name="Ogura Y."/>
            <person name="Hayashi T."/>
        </authorList>
    </citation>
    <scope>NUCLEOTIDE SEQUENCE [LARGE SCALE GENOMIC DNA]</scope>
    <source>
        <strain evidence="3">JCM6362</strain>
    </source>
</reference>
<dbReference type="GO" id="GO:0016853">
    <property type="term" value="F:isomerase activity"/>
    <property type="evidence" value="ECO:0007669"/>
    <property type="project" value="UniProtKB-KW"/>
</dbReference>
<comment type="caution">
    <text evidence="2">The sequence shown here is derived from an EMBL/GenBank/DDBJ whole genome shotgun (WGS) entry which is preliminary data.</text>
</comment>
<organism evidence="2 3">
    <name type="scientific">Mycolicibacterium thermoresistibile</name>
    <name type="common">Mycobacterium thermoresistibile</name>
    <dbReference type="NCBI Taxonomy" id="1797"/>
    <lineage>
        <taxon>Bacteria</taxon>
        <taxon>Bacillati</taxon>
        <taxon>Actinomycetota</taxon>
        <taxon>Actinomycetes</taxon>
        <taxon>Mycobacteriales</taxon>
        <taxon>Mycobacteriaceae</taxon>
        <taxon>Mycolicibacterium</taxon>
    </lineage>
</organism>
<sequence length="148" mass="16302">MTGAGHPLDGRRENTMRSDGADRITEVADRLFAAIEGGDVAAVARMWADDIAVWQSGDPHDRDKERALRVIDWFISGTVERRYEVLDRQVFDDGFVQQHILLARGRTGASIALRVCLVVRIGADGLINRIDEYFDPAGIAPLLAAQDG</sequence>
<dbReference type="AlphaFoldDB" id="A0A100XG67"/>
<proteinExistence type="predicted"/>
<dbReference type="InterPro" id="IPR032710">
    <property type="entry name" value="NTF2-like_dom_sf"/>
</dbReference>
<name>A0A100XG67_MYCTH</name>
<dbReference type="Proteomes" id="UP000069654">
    <property type="component" value="Unassembled WGS sequence"/>
</dbReference>
<dbReference type="EMBL" id="BCTB01000029">
    <property type="protein sequence ID" value="GAT16069.1"/>
    <property type="molecule type" value="Genomic_DNA"/>
</dbReference>
<protein>
    <submittedName>
        <fullName evidence="2">Ketosteroid isomerase-like protein</fullName>
    </submittedName>
</protein>
<dbReference type="SUPFAM" id="SSF54427">
    <property type="entry name" value="NTF2-like"/>
    <property type="match status" value="1"/>
</dbReference>
<feature type="domain" description="SnoaL-like" evidence="1">
    <location>
        <begin position="29"/>
        <end position="129"/>
    </location>
</feature>
<keyword evidence="2" id="KW-0413">Isomerase</keyword>
<reference evidence="2 3" key="1">
    <citation type="journal article" date="2016" name="Genome Announc.">
        <title>Draft Genome Sequences of Five Rapidly Growing Mycobacterium Species, M. thermoresistibile, M. fortuitum subsp. acetamidolyticum, M. canariasense, M. brisbanense, and M. novocastrense.</title>
        <authorList>
            <person name="Katahira K."/>
            <person name="Ogura Y."/>
            <person name="Gotoh Y."/>
            <person name="Hayashi T."/>
        </authorList>
    </citation>
    <scope>NUCLEOTIDE SEQUENCE [LARGE SCALE GENOMIC DNA]</scope>
    <source>
        <strain evidence="2 3">JCM6362</strain>
    </source>
</reference>
<evidence type="ECO:0000259" key="1">
    <source>
        <dbReference type="Pfam" id="PF12680"/>
    </source>
</evidence>
<dbReference type="InterPro" id="IPR037401">
    <property type="entry name" value="SnoaL-like"/>
</dbReference>
<gene>
    <name evidence="2" type="ORF">RMCT_3038</name>
</gene>
<evidence type="ECO:0000313" key="2">
    <source>
        <dbReference type="EMBL" id="GAT16069.1"/>
    </source>
</evidence>
<evidence type="ECO:0000313" key="3">
    <source>
        <dbReference type="Proteomes" id="UP000069654"/>
    </source>
</evidence>